<dbReference type="PANTHER" id="PTHR47926">
    <property type="entry name" value="PENTATRICOPEPTIDE REPEAT-CONTAINING PROTEIN"/>
    <property type="match status" value="1"/>
</dbReference>
<reference evidence="4" key="1">
    <citation type="submission" date="2020-06" db="EMBL/GenBank/DDBJ databases">
        <authorList>
            <person name="Li T."/>
            <person name="Hu X."/>
            <person name="Zhang T."/>
            <person name="Song X."/>
            <person name="Zhang H."/>
            <person name="Dai N."/>
            <person name="Sheng W."/>
            <person name="Hou X."/>
            <person name="Wei L."/>
        </authorList>
    </citation>
    <scope>NUCLEOTIDE SEQUENCE</scope>
    <source>
        <strain evidence="4">3651</strain>
        <tissue evidence="4">Leaf</tissue>
    </source>
</reference>
<feature type="region of interest" description="Disordered" evidence="3">
    <location>
        <begin position="1"/>
        <end position="48"/>
    </location>
</feature>
<comment type="caution">
    <text evidence="4">The sequence shown here is derived from an EMBL/GenBank/DDBJ whole genome shotgun (WGS) entry which is preliminary data.</text>
</comment>
<protein>
    <submittedName>
        <fullName evidence="4">Pentatricopeptide repeat-containing protein, chloroplastic</fullName>
    </submittedName>
</protein>
<proteinExistence type="predicted"/>
<dbReference type="EMBL" id="JACGWO010000001">
    <property type="protein sequence ID" value="KAK4440563.1"/>
    <property type="molecule type" value="Genomic_DNA"/>
</dbReference>
<dbReference type="Proteomes" id="UP001293254">
    <property type="component" value="Unassembled WGS sequence"/>
</dbReference>
<gene>
    <name evidence="4" type="ORF">Salat_0391200</name>
</gene>
<evidence type="ECO:0000256" key="1">
    <source>
        <dbReference type="ARBA" id="ARBA00022737"/>
    </source>
</evidence>
<dbReference type="Pfam" id="PF13041">
    <property type="entry name" value="PPR_2"/>
    <property type="match status" value="1"/>
</dbReference>
<keyword evidence="5" id="KW-1185">Reference proteome</keyword>
<dbReference type="Gene3D" id="1.25.40.10">
    <property type="entry name" value="Tetratricopeptide repeat domain"/>
    <property type="match status" value="1"/>
</dbReference>
<organism evidence="4 5">
    <name type="scientific">Sesamum alatum</name>
    <dbReference type="NCBI Taxonomy" id="300844"/>
    <lineage>
        <taxon>Eukaryota</taxon>
        <taxon>Viridiplantae</taxon>
        <taxon>Streptophyta</taxon>
        <taxon>Embryophyta</taxon>
        <taxon>Tracheophyta</taxon>
        <taxon>Spermatophyta</taxon>
        <taxon>Magnoliopsida</taxon>
        <taxon>eudicotyledons</taxon>
        <taxon>Gunneridae</taxon>
        <taxon>Pentapetalae</taxon>
        <taxon>asterids</taxon>
        <taxon>lamiids</taxon>
        <taxon>Lamiales</taxon>
        <taxon>Pedaliaceae</taxon>
        <taxon>Sesamum</taxon>
    </lineage>
</organism>
<dbReference type="InterPro" id="IPR011990">
    <property type="entry name" value="TPR-like_helical_dom_sf"/>
</dbReference>
<dbReference type="AlphaFoldDB" id="A0AAE1Z387"/>
<reference evidence="4" key="2">
    <citation type="journal article" date="2024" name="Plant">
        <title>Genomic evolution and insights into agronomic trait innovations of Sesamum species.</title>
        <authorList>
            <person name="Miao H."/>
            <person name="Wang L."/>
            <person name="Qu L."/>
            <person name="Liu H."/>
            <person name="Sun Y."/>
            <person name="Le M."/>
            <person name="Wang Q."/>
            <person name="Wei S."/>
            <person name="Zheng Y."/>
            <person name="Lin W."/>
            <person name="Duan Y."/>
            <person name="Cao H."/>
            <person name="Xiong S."/>
            <person name="Wang X."/>
            <person name="Wei L."/>
            <person name="Li C."/>
            <person name="Ma Q."/>
            <person name="Ju M."/>
            <person name="Zhao R."/>
            <person name="Li G."/>
            <person name="Mu C."/>
            <person name="Tian Q."/>
            <person name="Mei H."/>
            <person name="Zhang T."/>
            <person name="Gao T."/>
            <person name="Zhang H."/>
        </authorList>
    </citation>
    <scope>NUCLEOTIDE SEQUENCE</scope>
    <source>
        <strain evidence="4">3651</strain>
    </source>
</reference>
<dbReference type="InterPro" id="IPR046960">
    <property type="entry name" value="PPR_At4g14850-like_plant"/>
</dbReference>
<accession>A0AAE1Z387</accession>
<dbReference type="NCBIfam" id="TIGR00756">
    <property type="entry name" value="PPR"/>
    <property type="match status" value="1"/>
</dbReference>
<dbReference type="PROSITE" id="PS51375">
    <property type="entry name" value="PPR"/>
    <property type="match status" value="1"/>
</dbReference>
<sequence length="168" mass="18092">MSNPAFTAAPITIQQLSSPPSAPPFRLSPINTSSPDRRQFSLKTSQSNNSNSLLEASTASWTSSIAHHCKSGRLSKAVLQFSSMRTSGVEPNHVTFVTLLSGCADFPSQGLSLGPSVHGYARKMGLDVDNVMVGTALIVMYSKFGEMGLARLSFDHMGIKNKEAYECY</sequence>
<dbReference type="GO" id="GO:0009451">
    <property type="term" value="P:RNA modification"/>
    <property type="evidence" value="ECO:0007669"/>
    <property type="project" value="InterPro"/>
</dbReference>
<evidence type="ECO:0000256" key="3">
    <source>
        <dbReference type="SAM" id="MobiDB-lite"/>
    </source>
</evidence>
<keyword evidence="1" id="KW-0677">Repeat</keyword>
<dbReference type="GO" id="GO:0003723">
    <property type="term" value="F:RNA binding"/>
    <property type="evidence" value="ECO:0007669"/>
    <property type="project" value="InterPro"/>
</dbReference>
<dbReference type="InterPro" id="IPR002885">
    <property type="entry name" value="PPR_rpt"/>
</dbReference>
<name>A0AAE1Z387_9LAMI</name>
<evidence type="ECO:0000313" key="5">
    <source>
        <dbReference type="Proteomes" id="UP001293254"/>
    </source>
</evidence>
<evidence type="ECO:0000256" key="2">
    <source>
        <dbReference type="PROSITE-ProRule" id="PRU00708"/>
    </source>
</evidence>
<evidence type="ECO:0000313" key="4">
    <source>
        <dbReference type="EMBL" id="KAK4440563.1"/>
    </source>
</evidence>
<dbReference type="PANTHER" id="PTHR47926:SF347">
    <property type="entry name" value="PENTATRICOPEPTIDE REPEAT-CONTAINING PROTEIN"/>
    <property type="match status" value="1"/>
</dbReference>
<feature type="repeat" description="PPR" evidence="2">
    <location>
        <begin position="57"/>
        <end position="91"/>
    </location>
</feature>